<evidence type="ECO:0000256" key="3">
    <source>
        <dbReference type="ARBA" id="ARBA00022989"/>
    </source>
</evidence>
<keyword evidence="9" id="KW-1185">Reference proteome</keyword>
<dbReference type="Proteomes" id="UP000835052">
    <property type="component" value="Unassembled WGS sequence"/>
</dbReference>
<feature type="transmembrane region" description="Helical" evidence="7">
    <location>
        <begin position="208"/>
        <end position="227"/>
    </location>
</feature>
<evidence type="ECO:0000256" key="4">
    <source>
        <dbReference type="ARBA" id="ARBA00023136"/>
    </source>
</evidence>
<keyword evidence="2 7" id="KW-0812">Transmembrane</keyword>
<comment type="similarity">
    <text evidence="5">Belongs to the MT-A70-like family.</text>
</comment>
<feature type="transmembrane region" description="Helical" evidence="7">
    <location>
        <begin position="274"/>
        <end position="295"/>
    </location>
</feature>
<keyword evidence="3 7" id="KW-1133">Transmembrane helix</keyword>
<dbReference type="InterPro" id="IPR002052">
    <property type="entry name" value="DNA_methylase_N6_adenine_CS"/>
</dbReference>
<dbReference type="Pfam" id="PF02535">
    <property type="entry name" value="Zip"/>
    <property type="match status" value="1"/>
</dbReference>
<organism evidence="8 9">
    <name type="scientific">Caenorhabditis auriculariae</name>
    <dbReference type="NCBI Taxonomy" id="2777116"/>
    <lineage>
        <taxon>Eukaryota</taxon>
        <taxon>Metazoa</taxon>
        <taxon>Ecdysozoa</taxon>
        <taxon>Nematoda</taxon>
        <taxon>Chromadorea</taxon>
        <taxon>Rhabditida</taxon>
        <taxon>Rhabditina</taxon>
        <taxon>Rhabditomorpha</taxon>
        <taxon>Rhabditoidea</taxon>
        <taxon>Rhabditidae</taxon>
        <taxon>Peloderinae</taxon>
        <taxon>Caenorhabditis</taxon>
    </lineage>
</organism>
<feature type="compositionally biased region" description="Basic and acidic residues" evidence="6">
    <location>
        <begin position="305"/>
        <end position="319"/>
    </location>
</feature>
<dbReference type="Pfam" id="PF05063">
    <property type="entry name" value="MT-A70"/>
    <property type="match status" value="1"/>
</dbReference>
<keyword evidence="4 7" id="KW-0472">Membrane</keyword>
<evidence type="ECO:0000256" key="2">
    <source>
        <dbReference type="ARBA" id="ARBA00022692"/>
    </source>
</evidence>
<dbReference type="OrthoDB" id="61116at2759"/>
<dbReference type="PANTHER" id="PTHR12829:SF4">
    <property type="entry name" value="N(6)-ADENINE-SPECIFIC METHYLTRANSFERASE METTL4"/>
    <property type="match status" value="1"/>
</dbReference>
<evidence type="ECO:0000256" key="5">
    <source>
        <dbReference type="PROSITE-ProRule" id="PRU00489"/>
    </source>
</evidence>
<feature type="transmembrane region" description="Helical" evidence="7">
    <location>
        <begin position="239"/>
        <end position="262"/>
    </location>
</feature>
<dbReference type="InterPro" id="IPR007757">
    <property type="entry name" value="MT-A70-like"/>
</dbReference>
<dbReference type="InterPro" id="IPR029063">
    <property type="entry name" value="SAM-dependent_MTases_sf"/>
</dbReference>
<feature type="transmembrane region" description="Helical" evidence="7">
    <location>
        <begin position="182"/>
        <end position="202"/>
    </location>
</feature>
<evidence type="ECO:0000256" key="6">
    <source>
        <dbReference type="SAM" id="MobiDB-lite"/>
    </source>
</evidence>
<dbReference type="Gene3D" id="3.40.50.150">
    <property type="entry name" value="Vaccinia Virus protein VP39"/>
    <property type="match status" value="1"/>
</dbReference>
<dbReference type="GO" id="GO:0008168">
    <property type="term" value="F:methyltransferase activity"/>
    <property type="evidence" value="ECO:0007669"/>
    <property type="project" value="InterPro"/>
</dbReference>
<dbReference type="GO" id="GO:0016020">
    <property type="term" value="C:membrane"/>
    <property type="evidence" value="ECO:0007669"/>
    <property type="project" value="UniProtKB-SubCell"/>
</dbReference>
<dbReference type="GO" id="GO:0005634">
    <property type="term" value="C:nucleus"/>
    <property type="evidence" value="ECO:0007669"/>
    <property type="project" value="TreeGrafter"/>
</dbReference>
<reference evidence="8" key="1">
    <citation type="submission" date="2020-10" db="EMBL/GenBank/DDBJ databases">
        <authorList>
            <person name="Kikuchi T."/>
        </authorList>
    </citation>
    <scope>NUCLEOTIDE SEQUENCE</scope>
    <source>
        <strain evidence="8">NKZ352</strain>
    </source>
</reference>
<name>A0A8S1H9V6_9PELO</name>
<dbReference type="PROSITE" id="PS00092">
    <property type="entry name" value="N6_MTASE"/>
    <property type="match status" value="1"/>
</dbReference>
<proteinExistence type="inferred from homology"/>
<dbReference type="GO" id="GO:0046873">
    <property type="term" value="F:metal ion transmembrane transporter activity"/>
    <property type="evidence" value="ECO:0007669"/>
    <property type="project" value="InterPro"/>
</dbReference>
<feature type="transmembrane region" description="Helical" evidence="7">
    <location>
        <begin position="90"/>
        <end position="112"/>
    </location>
</feature>
<dbReference type="PROSITE" id="PS51143">
    <property type="entry name" value="MT_A70"/>
    <property type="match status" value="1"/>
</dbReference>
<evidence type="ECO:0000256" key="1">
    <source>
        <dbReference type="ARBA" id="ARBA00004141"/>
    </source>
</evidence>
<dbReference type="GO" id="GO:0003676">
    <property type="term" value="F:nucleic acid binding"/>
    <property type="evidence" value="ECO:0007669"/>
    <property type="project" value="InterPro"/>
</dbReference>
<dbReference type="InterPro" id="IPR003689">
    <property type="entry name" value="ZIP"/>
</dbReference>
<feature type="transmembrane region" description="Helical" evidence="7">
    <location>
        <begin position="41"/>
        <end position="61"/>
    </location>
</feature>
<dbReference type="PANTHER" id="PTHR12829">
    <property type="entry name" value="N6-ADENOSINE-METHYLTRANSFERASE"/>
    <property type="match status" value="1"/>
</dbReference>
<evidence type="ECO:0000313" key="8">
    <source>
        <dbReference type="EMBL" id="CAD6192177.1"/>
    </source>
</evidence>
<gene>
    <name evidence="8" type="ORF">CAUJ_LOCUS8096</name>
</gene>
<evidence type="ECO:0000313" key="9">
    <source>
        <dbReference type="Proteomes" id="UP000835052"/>
    </source>
</evidence>
<dbReference type="EMBL" id="CAJGYM010000026">
    <property type="protein sequence ID" value="CAD6192177.1"/>
    <property type="molecule type" value="Genomic_DNA"/>
</dbReference>
<dbReference type="SUPFAM" id="SSF53335">
    <property type="entry name" value="S-adenosyl-L-methionine-dependent methyltransferases"/>
    <property type="match status" value="1"/>
</dbReference>
<dbReference type="GO" id="GO:0032259">
    <property type="term" value="P:methylation"/>
    <property type="evidence" value="ECO:0007669"/>
    <property type="project" value="InterPro"/>
</dbReference>
<sequence length="698" mass="78901">MYWSLFMVGAAILVFFVLLVSTCVPYSFLRSYSANANSYTISLLGCASCGVFIATCFLGLVPHVRHQEMQLRNNQTISTDSFYVPSTDELIVIGFLMILIIEQIITGFGTTLESRGHSHSSQTIKMRKLVDEEDGEDARPLVEMEGEDHDNDNVDIIFRQNGSLPSPGDDSPSKGGGSSLRVWFLLLGMSVHSFFEGIALGVQKESNSFTQILFAILFHEILCCISYGVQLAKQNATKLYAWTSTLFLCSTIPVGMLLAVLVDGLSEEKWQRMARYWLEGLAAGTFVHVALVELLPMELHSEDGHGHSHSILPEDDHHNGHSHSKGSQWRNLWKSVFVALGIGKMSVIFSNEKFAVLDEALYLEKIYKELNFIPNPSLFDINGKFMMQSEFEAAMKNDGKSRKRKRKAVDMSEDFFFQEKVEKDNNKRAREAAERVTNSGKKLNLGKCISSSQIVPLSEALNGVISSWVENQGEATFLNKILDGEEFSFLVPSCSTFHIGDVTDVIEYCDLNDKEFDLIIMDPPWENRSVKRKKSYSMDEAVLEQLEIGQLLSPGGILVVWATNKTGIREQLDELLEKWEMKVHREWKWLKVTKEGDPVCEMREQHKLPFESLFIAVRKDDDFSPELTALPEFFVFSSVPMAVHSHKPPLPELLAHFDIRPKNTLELFARSLMPSTTSVGFEPLLLQSQHVFRPKKQR</sequence>
<accession>A0A8S1H9V6</accession>
<comment type="subcellular location">
    <subcellularLocation>
        <location evidence="1">Membrane</location>
        <topology evidence="1">Multi-pass membrane protein</topology>
    </subcellularLocation>
</comment>
<feature type="region of interest" description="Disordered" evidence="6">
    <location>
        <begin position="305"/>
        <end position="326"/>
    </location>
</feature>
<feature type="transmembrane region" description="Helical" evidence="7">
    <location>
        <begin position="6"/>
        <end position="29"/>
    </location>
</feature>
<dbReference type="CDD" id="cd02440">
    <property type="entry name" value="AdoMet_MTases"/>
    <property type="match status" value="1"/>
</dbReference>
<protein>
    <submittedName>
        <fullName evidence="8">Uncharacterized protein</fullName>
    </submittedName>
</protein>
<comment type="caution">
    <text evidence="8">The sequence shown here is derived from an EMBL/GenBank/DDBJ whole genome shotgun (WGS) entry which is preliminary data.</text>
</comment>
<evidence type="ECO:0000256" key="7">
    <source>
        <dbReference type="SAM" id="Phobius"/>
    </source>
</evidence>
<dbReference type="AlphaFoldDB" id="A0A8S1H9V6"/>